<keyword evidence="2" id="KW-0812">Transmembrane</keyword>
<gene>
    <name evidence="3" type="ORF">EYF80_021246</name>
</gene>
<dbReference type="EMBL" id="SRLO01000188">
    <property type="protein sequence ID" value="TNN68600.1"/>
    <property type="molecule type" value="Genomic_DNA"/>
</dbReference>
<feature type="transmembrane region" description="Helical" evidence="2">
    <location>
        <begin position="20"/>
        <end position="43"/>
    </location>
</feature>
<keyword evidence="2" id="KW-0472">Membrane</keyword>
<dbReference type="AlphaFoldDB" id="A0A4Z2HSH8"/>
<evidence type="ECO:0000256" key="1">
    <source>
        <dbReference type="SAM" id="MobiDB-lite"/>
    </source>
</evidence>
<keyword evidence="2" id="KW-1133">Transmembrane helix</keyword>
<evidence type="ECO:0000313" key="3">
    <source>
        <dbReference type="EMBL" id="TNN68600.1"/>
    </source>
</evidence>
<feature type="region of interest" description="Disordered" evidence="1">
    <location>
        <begin position="155"/>
        <end position="198"/>
    </location>
</feature>
<accession>A0A4Z2HSH8</accession>
<name>A0A4Z2HSH8_9TELE</name>
<dbReference type="Proteomes" id="UP000314294">
    <property type="component" value="Unassembled WGS sequence"/>
</dbReference>
<feature type="compositionally biased region" description="Polar residues" evidence="1">
    <location>
        <begin position="189"/>
        <end position="198"/>
    </location>
</feature>
<protein>
    <submittedName>
        <fullName evidence="3">Uncharacterized protein</fullName>
    </submittedName>
</protein>
<organism evidence="3 4">
    <name type="scientific">Liparis tanakae</name>
    <name type="common">Tanaka's snailfish</name>
    <dbReference type="NCBI Taxonomy" id="230148"/>
    <lineage>
        <taxon>Eukaryota</taxon>
        <taxon>Metazoa</taxon>
        <taxon>Chordata</taxon>
        <taxon>Craniata</taxon>
        <taxon>Vertebrata</taxon>
        <taxon>Euteleostomi</taxon>
        <taxon>Actinopterygii</taxon>
        <taxon>Neopterygii</taxon>
        <taxon>Teleostei</taxon>
        <taxon>Neoteleostei</taxon>
        <taxon>Acanthomorphata</taxon>
        <taxon>Eupercaria</taxon>
        <taxon>Perciformes</taxon>
        <taxon>Cottioidei</taxon>
        <taxon>Cottales</taxon>
        <taxon>Liparidae</taxon>
        <taxon>Liparis</taxon>
    </lineage>
</organism>
<keyword evidence="4" id="KW-1185">Reference proteome</keyword>
<proteinExistence type="predicted"/>
<reference evidence="3 4" key="1">
    <citation type="submission" date="2019-03" db="EMBL/GenBank/DDBJ databases">
        <title>First draft genome of Liparis tanakae, snailfish: a comprehensive survey of snailfish specific genes.</title>
        <authorList>
            <person name="Kim W."/>
            <person name="Song I."/>
            <person name="Jeong J.-H."/>
            <person name="Kim D."/>
            <person name="Kim S."/>
            <person name="Ryu S."/>
            <person name="Song J.Y."/>
            <person name="Lee S.K."/>
        </authorList>
    </citation>
    <scope>NUCLEOTIDE SEQUENCE [LARGE SCALE GENOMIC DNA]</scope>
    <source>
        <tissue evidence="3">Muscle</tissue>
    </source>
</reference>
<sequence length="198" mass="22005">MKLLPSGVSSPHPDEWPRYLGFVEMPQFLLVFTVVCVLTLVAAQELLDLLPVLALQLLQRRPLLLLELGLGLAECAQLLLEGPPHLLHLPRHGHHPLRVLPKEEVTEETELMICSSMDSSRDWIRLFRSISSLILLLYCWVNNGSNRNGLKQLKHSADGLQPDTGATEAKMDPNSGLLGESPHLFRPYATSSARPPSV</sequence>
<comment type="caution">
    <text evidence="3">The sequence shown here is derived from an EMBL/GenBank/DDBJ whole genome shotgun (WGS) entry which is preliminary data.</text>
</comment>
<evidence type="ECO:0000313" key="4">
    <source>
        <dbReference type="Proteomes" id="UP000314294"/>
    </source>
</evidence>
<evidence type="ECO:0000256" key="2">
    <source>
        <dbReference type="SAM" id="Phobius"/>
    </source>
</evidence>